<evidence type="ECO:0000256" key="1">
    <source>
        <dbReference type="SAM" id="MobiDB-lite"/>
    </source>
</evidence>
<protein>
    <submittedName>
        <fullName evidence="2">Uncharacterized protein</fullName>
    </submittedName>
</protein>
<feature type="compositionally biased region" description="Basic residues" evidence="1">
    <location>
        <begin position="55"/>
        <end position="111"/>
    </location>
</feature>
<proteinExistence type="predicted"/>
<accession>A0A6C0I1X6</accession>
<dbReference type="EMBL" id="MN740076">
    <property type="protein sequence ID" value="QHT86789.1"/>
    <property type="molecule type" value="Genomic_DNA"/>
</dbReference>
<evidence type="ECO:0000313" key="2">
    <source>
        <dbReference type="EMBL" id="QHT86789.1"/>
    </source>
</evidence>
<dbReference type="AlphaFoldDB" id="A0A6C0I1X6"/>
<sequence>MATVSSNINPYVIPHIVSDPNPGQTALNRGIDRNNWQHKLVNVSKGIGGGTSSKSKMKKSKKMRMSKRMSRMSSRRRFSRKFRKSLSKLRLSSRKSVLGRRRNKHKNKKFSKGGAAATMTIPSFSQTTPSGTSIINQLASNHAQTLAYSSFDSDVKLPPAPVSK</sequence>
<feature type="region of interest" description="Disordered" evidence="1">
    <location>
        <begin position="43"/>
        <end position="115"/>
    </location>
</feature>
<reference evidence="2" key="1">
    <citation type="journal article" date="2020" name="Nature">
        <title>Giant virus diversity and host interactions through global metagenomics.</title>
        <authorList>
            <person name="Schulz F."/>
            <person name="Roux S."/>
            <person name="Paez-Espino D."/>
            <person name="Jungbluth S."/>
            <person name="Walsh D.A."/>
            <person name="Denef V.J."/>
            <person name="McMahon K.D."/>
            <person name="Konstantinidis K.T."/>
            <person name="Eloe-Fadrosh E.A."/>
            <person name="Kyrpides N.C."/>
            <person name="Woyke T."/>
        </authorList>
    </citation>
    <scope>NUCLEOTIDE SEQUENCE</scope>
    <source>
        <strain evidence="2">GVMAG-M-3300023184-18</strain>
    </source>
</reference>
<name>A0A6C0I1X6_9ZZZZ</name>
<organism evidence="2">
    <name type="scientific">viral metagenome</name>
    <dbReference type="NCBI Taxonomy" id="1070528"/>
    <lineage>
        <taxon>unclassified sequences</taxon>
        <taxon>metagenomes</taxon>
        <taxon>organismal metagenomes</taxon>
    </lineage>
</organism>